<sequence>MTGSKQLERNSKLRPLEGDGGSLTSRNTAERRTRQKRGYAPRLAAHTPSAGLTPGSAARSAAVSVPPGTRASPPQLPPYPAPRSRFRGVGASRARS</sequence>
<name>A0A9X9LGK4_GULGU</name>
<accession>A0A9X9LGK4</accession>
<protein>
    <submittedName>
        <fullName evidence="2">Uncharacterized protein</fullName>
    </submittedName>
</protein>
<dbReference type="Proteomes" id="UP000269945">
    <property type="component" value="Unassembled WGS sequence"/>
</dbReference>
<proteinExistence type="predicted"/>
<dbReference type="AlphaFoldDB" id="A0A9X9LGK4"/>
<evidence type="ECO:0000313" key="2">
    <source>
        <dbReference type="EMBL" id="VCW67509.1"/>
    </source>
</evidence>
<feature type="compositionally biased region" description="Basic and acidic residues" evidence="1">
    <location>
        <begin position="1"/>
        <end position="17"/>
    </location>
</feature>
<feature type="non-terminal residue" evidence="2">
    <location>
        <position position="96"/>
    </location>
</feature>
<reference evidence="2 3" key="1">
    <citation type="submission" date="2018-10" db="EMBL/GenBank/DDBJ databases">
        <authorList>
            <person name="Ekblom R."/>
            <person name="Jareborg N."/>
        </authorList>
    </citation>
    <scope>NUCLEOTIDE SEQUENCE [LARGE SCALE GENOMIC DNA]</scope>
    <source>
        <tissue evidence="2">Muscle</tissue>
    </source>
</reference>
<comment type="caution">
    <text evidence="2">The sequence shown here is derived from an EMBL/GenBank/DDBJ whole genome shotgun (WGS) entry which is preliminary data.</text>
</comment>
<evidence type="ECO:0000313" key="3">
    <source>
        <dbReference type="Proteomes" id="UP000269945"/>
    </source>
</evidence>
<feature type="compositionally biased region" description="Low complexity" evidence="1">
    <location>
        <begin position="54"/>
        <end position="68"/>
    </location>
</feature>
<organism evidence="2 3">
    <name type="scientific">Gulo gulo</name>
    <name type="common">Wolverine</name>
    <name type="synonym">Gluton</name>
    <dbReference type="NCBI Taxonomy" id="48420"/>
    <lineage>
        <taxon>Eukaryota</taxon>
        <taxon>Metazoa</taxon>
        <taxon>Chordata</taxon>
        <taxon>Craniata</taxon>
        <taxon>Vertebrata</taxon>
        <taxon>Euteleostomi</taxon>
        <taxon>Mammalia</taxon>
        <taxon>Eutheria</taxon>
        <taxon>Laurasiatheria</taxon>
        <taxon>Carnivora</taxon>
        <taxon>Caniformia</taxon>
        <taxon>Musteloidea</taxon>
        <taxon>Mustelidae</taxon>
        <taxon>Guloninae</taxon>
        <taxon>Gulo</taxon>
    </lineage>
</organism>
<gene>
    <name evidence="2" type="ORF">BN2614_LOCUS2</name>
</gene>
<dbReference type="EMBL" id="CYRY02002777">
    <property type="protein sequence ID" value="VCW67509.1"/>
    <property type="molecule type" value="Genomic_DNA"/>
</dbReference>
<evidence type="ECO:0000256" key="1">
    <source>
        <dbReference type="SAM" id="MobiDB-lite"/>
    </source>
</evidence>
<feature type="region of interest" description="Disordered" evidence="1">
    <location>
        <begin position="1"/>
        <end position="96"/>
    </location>
</feature>
<keyword evidence="3" id="KW-1185">Reference proteome</keyword>